<dbReference type="SUPFAM" id="SSF51658">
    <property type="entry name" value="Xylose isomerase-like"/>
    <property type="match status" value="1"/>
</dbReference>
<evidence type="ECO:0000313" key="1">
    <source>
        <dbReference type="EMBL" id="MDT7044042.1"/>
    </source>
</evidence>
<protein>
    <submittedName>
        <fullName evidence="1">DUF692 domain-containing protein</fullName>
    </submittedName>
</protein>
<reference evidence="1 2" key="1">
    <citation type="journal article" date="2023" name="ISME J.">
        <title>Cultivation and genomic characterization of novel and ubiquitous marine nitrite-oxidizing bacteria from the Nitrospirales.</title>
        <authorList>
            <person name="Mueller A.J."/>
            <person name="Daebeler A."/>
            <person name="Herbold C.W."/>
            <person name="Kirkegaard R.H."/>
            <person name="Daims H."/>
        </authorList>
    </citation>
    <scope>NUCLEOTIDE SEQUENCE [LARGE SCALE GENOMIC DNA]</scope>
    <source>
        <strain evidence="1 2">EB</strain>
    </source>
</reference>
<dbReference type="InterPro" id="IPR007801">
    <property type="entry name" value="MbnB/TglH/ChrH"/>
</dbReference>
<dbReference type="PANTHER" id="PTHR42194">
    <property type="entry name" value="UPF0276 PROTEIN HI_1600"/>
    <property type="match status" value="1"/>
</dbReference>
<gene>
    <name evidence="1" type="ORF">PPG34_16955</name>
</gene>
<dbReference type="InterPro" id="IPR036237">
    <property type="entry name" value="Xyl_isomerase-like_sf"/>
</dbReference>
<accession>A0ABU3KCQ2</accession>
<keyword evidence="2" id="KW-1185">Reference proteome</keyword>
<dbReference type="PANTHER" id="PTHR42194:SF1">
    <property type="entry name" value="UPF0276 PROTEIN HI_1600"/>
    <property type="match status" value="1"/>
</dbReference>
<sequence>MDTPRTNPQVGVGLRPTHYPFLQEKPEVRVQWFEAISENYMDSEGRPIDMLELVRADYPVALHGVSLSIVSAEGIRHDYLAKLKILIDRINPFIVSDHLCWTGHQAANLHDLLPFPFTEDALRVIQDNVDHVQNYLKRHILLENVSTYLSFPQSQHTEWEFLTIVSNTTGCKLLLDVNNLYVNSQNHHFDPLRFVDAIPTDLIGQIHLAGYTDMGTYLFDTHSNPVSTEVWNLFSHVIARAPDVPVLIEWDDDIPEFPRLEEEALKAAAIWENHHGPVDAQALSTII</sequence>
<dbReference type="EMBL" id="JAQOUE010000002">
    <property type="protein sequence ID" value="MDT7044042.1"/>
    <property type="molecule type" value="Genomic_DNA"/>
</dbReference>
<dbReference type="Pfam" id="PF05114">
    <property type="entry name" value="MbnB_TglH_ChrH"/>
    <property type="match status" value="1"/>
</dbReference>
<proteinExistence type="predicted"/>
<dbReference type="NCBIfam" id="NF003818">
    <property type="entry name" value="PRK05409.1"/>
    <property type="match status" value="1"/>
</dbReference>
<dbReference type="RefSeq" id="WP_313834628.1">
    <property type="nucleotide sequence ID" value="NZ_JAQOUE010000002.1"/>
</dbReference>
<evidence type="ECO:0000313" key="2">
    <source>
        <dbReference type="Proteomes" id="UP001250932"/>
    </source>
</evidence>
<organism evidence="1 2">
    <name type="scientific">Candidatus Nitronereus thalassa</name>
    <dbReference type="NCBI Taxonomy" id="3020898"/>
    <lineage>
        <taxon>Bacteria</taxon>
        <taxon>Pseudomonadati</taxon>
        <taxon>Nitrospirota</taxon>
        <taxon>Nitrospiria</taxon>
        <taxon>Nitrospirales</taxon>
        <taxon>Nitrospiraceae</taxon>
        <taxon>Candidatus Nitronereus</taxon>
    </lineage>
</organism>
<comment type="caution">
    <text evidence="1">The sequence shown here is derived from an EMBL/GenBank/DDBJ whole genome shotgun (WGS) entry which is preliminary data.</text>
</comment>
<name>A0ABU3KCQ2_9BACT</name>
<dbReference type="Proteomes" id="UP001250932">
    <property type="component" value="Unassembled WGS sequence"/>
</dbReference>
<dbReference type="Gene3D" id="3.20.20.150">
    <property type="entry name" value="Divalent-metal-dependent TIM barrel enzymes"/>
    <property type="match status" value="1"/>
</dbReference>